<dbReference type="OrthoDB" id="5241348at2759"/>
<organism evidence="1 2">
    <name type="scientific">Cytospora mali</name>
    <name type="common">Apple Valsa canker fungus</name>
    <name type="synonym">Valsa mali</name>
    <dbReference type="NCBI Taxonomy" id="578113"/>
    <lineage>
        <taxon>Eukaryota</taxon>
        <taxon>Fungi</taxon>
        <taxon>Dikarya</taxon>
        <taxon>Ascomycota</taxon>
        <taxon>Pezizomycotina</taxon>
        <taxon>Sordariomycetes</taxon>
        <taxon>Sordariomycetidae</taxon>
        <taxon>Diaporthales</taxon>
        <taxon>Cytosporaceae</taxon>
        <taxon>Cytospora</taxon>
    </lineage>
</organism>
<evidence type="ECO:0000313" key="1">
    <source>
        <dbReference type="EMBL" id="KUI73544.1"/>
    </source>
</evidence>
<dbReference type="EMBL" id="CM003107">
    <property type="protein sequence ID" value="KUI73544.1"/>
    <property type="molecule type" value="Genomic_DNA"/>
</dbReference>
<dbReference type="AlphaFoldDB" id="A0A194WAT7"/>
<evidence type="ECO:0000313" key="2">
    <source>
        <dbReference type="Proteomes" id="UP000078559"/>
    </source>
</evidence>
<proteinExistence type="predicted"/>
<gene>
    <name evidence="1" type="ORF">VM1G_08880</name>
</gene>
<accession>A0A194WAT7</accession>
<dbReference type="Proteomes" id="UP000078559">
    <property type="component" value="Chromosome 10"/>
</dbReference>
<keyword evidence="2" id="KW-1185">Reference proteome</keyword>
<name>A0A194WAT7_CYTMA</name>
<protein>
    <submittedName>
        <fullName evidence="1">Uncharacterized protein</fullName>
    </submittedName>
</protein>
<sequence length="251" mass="26775">MPTTSKDVIAAYNLTPRDVDIAIKALITMVDGNLKSTIIPVHLTSSLNTRPFLRGQPAGRPGVVGSQLDVGQVQEESNNSVEADTTAAVGRATGLPEEVDVLLEAGAVGVDALGAHAGLELGWVVNTLTARHDFLSYFIRLSHLAVLRVLLGVEWPRRLGELVQHIEVGAVLLADDDTQGLLLRRRHVLVIGDVAELFGTLLTEELLALGECEADLLTVLGEREGLGRVNGPHEGDLLLAALLEVAEDVEE</sequence>
<reference evidence="1" key="1">
    <citation type="submission" date="2014-12" db="EMBL/GenBank/DDBJ databases">
        <title>Genome Sequence of Valsa Canker Pathogens Uncovers a Specific Adaption of Colonization on Woody Bark.</title>
        <authorList>
            <person name="Yin Z."/>
            <person name="Liu H."/>
            <person name="Gao X."/>
            <person name="Li Z."/>
            <person name="Song N."/>
            <person name="Ke X."/>
            <person name="Dai Q."/>
            <person name="Wu Y."/>
            <person name="Sun Y."/>
            <person name="Xu J.-R."/>
            <person name="Kang Z.K."/>
            <person name="Wang L."/>
            <person name="Huang L."/>
        </authorList>
    </citation>
    <scope>NUCLEOTIDE SEQUENCE [LARGE SCALE GENOMIC DNA]</scope>
    <source>
        <strain evidence="1">03-8</strain>
    </source>
</reference>